<dbReference type="Proteomes" id="UP000317093">
    <property type="component" value="Chromosome"/>
</dbReference>
<evidence type="ECO:0000313" key="1">
    <source>
        <dbReference type="EMBL" id="QDU60782.1"/>
    </source>
</evidence>
<keyword evidence="2" id="KW-1185">Reference proteome</keyword>
<proteinExistence type="predicted"/>
<gene>
    <name evidence="1" type="ORF">Pan216_16340</name>
</gene>
<evidence type="ECO:0000313" key="2">
    <source>
        <dbReference type="Proteomes" id="UP000317093"/>
    </source>
</evidence>
<dbReference type="EMBL" id="CP036279">
    <property type="protein sequence ID" value="QDU60782.1"/>
    <property type="molecule type" value="Genomic_DNA"/>
</dbReference>
<organism evidence="1 2">
    <name type="scientific">Kolteria novifilia</name>
    <dbReference type="NCBI Taxonomy" id="2527975"/>
    <lineage>
        <taxon>Bacteria</taxon>
        <taxon>Pseudomonadati</taxon>
        <taxon>Planctomycetota</taxon>
        <taxon>Planctomycetia</taxon>
        <taxon>Kolteriales</taxon>
        <taxon>Kolteriaceae</taxon>
        <taxon>Kolteria</taxon>
    </lineage>
</organism>
<name>A0A518B1F6_9BACT</name>
<dbReference type="KEGG" id="knv:Pan216_16340"/>
<reference evidence="1 2" key="1">
    <citation type="submission" date="2019-02" db="EMBL/GenBank/DDBJ databases">
        <title>Deep-cultivation of Planctomycetes and their phenomic and genomic characterization uncovers novel biology.</title>
        <authorList>
            <person name="Wiegand S."/>
            <person name="Jogler M."/>
            <person name="Boedeker C."/>
            <person name="Pinto D."/>
            <person name="Vollmers J."/>
            <person name="Rivas-Marin E."/>
            <person name="Kohn T."/>
            <person name="Peeters S.H."/>
            <person name="Heuer A."/>
            <person name="Rast P."/>
            <person name="Oberbeckmann S."/>
            <person name="Bunk B."/>
            <person name="Jeske O."/>
            <person name="Meyerdierks A."/>
            <person name="Storesund J.E."/>
            <person name="Kallscheuer N."/>
            <person name="Luecker S."/>
            <person name="Lage O.M."/>
            <person name="Pohl T."/>
            <person name="Merkel B.J."/>
            <person name="Hornburger P."/>
            <person name="Mueller R.-W."/>
            <person name="Bruemmer F."/>
            <person name="Labrenz M."/>
            <person name="Spormann A.M."/>
            <person name="Op den Camp H."/>
            <person name="Overmann J."/>
            <person name="Amann R."/>
            <person name="Jetten M.S.M."/>
            <person name="Mascher T."/>
            <person name="Medema M.H."/>
            <person name="Devos D.P."/>
            <person name="Kaster A.-K."/>
            <person name="Ovreas L."/>
            <person name="Rohde M."/>
            <person name="Galperin M.Y."/>
            <person name="Jogler C."/>
        </authorList>
    </citation>
    <scope>NUCLEOTIDE SEQUENCE [LARGE SCALE GENOMIC DNA]</scope>
    <source>
        <strain evidence="1 2">Pan216</strain>
    </source>
</reference>
<dbReference type="AlphaFoldDB" id="A0A518B1F6"/>
<sequence length="126" mass="13424">MRGFGDGVSSFLGFTARPWAVLANGVAVPELSTTFVAMATRSCWASGPPYLPGGVVVTGNRRWRVESHLTRLHTFTIQPTSPIGPQAHPTRAKGPNDDDTMSLHAGVLHDEVDDALGIGMIEVMAL</sequence>
<protein>
    <submittedName>
        <fullName evidence="1">Uncharacterized protein</fullName>
    </submittedName>
</protein>
<accession>A0A518B1F6</accession>